<name>A0A1G9I1Q2_9ACTN</name>
<keyword evidence="2" id="KW-1185">Reference proteome</keyword>
<dbReference type="AlphaFoldDB" id="A0A1G9I1Q2"/>
<dbReference type="STRING" id="686624.SAMN04488242_0672"/>
<reference evidence="1 2" key="1">
    <citation type="submission" date="2016-10" db="EMBL/GenBank/DDBJ databases">
        <authorList>
            <person name="de Groot N.N."/>
        </authorList>
    </citation>
    <scope>NUCLEOTIDE SEQUENCE [LARGE SCALE GENOMIC DNA]</scope>
    <source>
        <strain evidence="1 2">CGMCC 1.9159</strain>
    </source>
</reference>
<organism evidence="1 2">
    <name type="scientific">Tessaracoccus oleiagri</name>
    <dbReference type="NCBI Taxonomy" id="686624"/>
    <lineage>
        <taxon>Bacteria</taxon>
        <taxon>Bacillati</taxon>
        <taxon>Actinomycetota</taxon>
        <taxon>Actinomycetes</taxon>
        <taxon>Propionibacteriales</taxon>
        <taxon>Propionibacteriaceae</taxon>
        <taxon>Tessaracoccus</taxon>
    </lineage>
</organism>
<accession>A0A1G9I1Q2</accession>
<protein>
    <submittedName>
        <fullName evidence="1">Uncharacterized protein</fullName>
    </submittedName>
</protein>
<gene>
    <name evidence="1" type="ORF">SAMN04488242_0672</name>
</gene>
<evidence type="ECO:0000313" key="2">
    <source>
        <dbReference type="Proteomes" id="UP000199475"/>
    </source>
</evidence>
<dbReference type="EMBL" id="FNGP01000001">
    <property type="protein sequence ID" value="SDL19180.1"/>
    <property type="molecule type" value="Genomic_DNA"/>
</dbReference>
<evidence type="ECO:0000313" key="1">
    <source>
        <dbReference type="EMBL" id="SDL19180.1"/>
    </source>
</evidence>
<sequence>MRLEVESRWRTIRRAGDWEVPAHLKVSPGPGAVVLNMLQARVPADRVVRVEVEGHSGAGTVLLIVPHGWGVDVVGIERGGKGDLIVDEQAVARAGMPTVVLTGVQRHVSVKVRGRRWWDAWFNTRDAN</sequence>
<proteinExistence type="predicted"/>
<dbReference type="Proteomes" id="UP000199475">
    <property type="component" value="Unassembled WGS sequence"/>
</dbReference>